<evidence type="ECO:0000313" key="9">
    <source>
        <dbReference type="EMBL" id="EGD77167.1"/>
    </source>
</evidence>
<dbReference type="InterPro" id="IPR037898">
    <property type="entry name" value="NudC_fam"/>
</dbReference>
<dbReference type="Gene3D" id="2.60.40.790">
    <property type="match status" value="1"/>
</dbReference>
<dbReference type="PANTHER" id="PTHR12356">
    <property type="entry name" value="NUCLEAR MOVEMENT PROTEIN NUDC"/>
    <property type="match status" value="1"/>
</dbReference>
<dbReference type="GeneID" id="16071568"/>
<dbReference type="Pfam" id="PF04969">
    <property type="entry name" value="CS"/>
    <property type="match status" value="1"/>
</dbReference>
<dbReference type="OrthoDB" id="416217at2759"/>
<dbReference type="InParanoid" id="F2UIW8"/>
<protein>
    <recommendedName>
        <fullName evidence="3">Nuclear migration protein nudC</fullName>
    </recommendedName>
    <alternativeName>
        <fullName evidence="6">Nuclear distribution protein C homolog</fullName>
    </alternativeName>
</protein>
<evidence type="ECO:0000256" key="1">
    <source>
        <dbReference type="ARBA" id="ARBA00004496"/>
    </source>
</evidence>
<dbReference type="eggNOG" id="KOG2265">
    <property type="taxonomic scope" value="Eukaryota"/>
</dbReference>
<dbReference type="Proteomes" id="UP000007799">
    <property type="component" value="Unassembled WGS sequence"/>
</dbReference>
<proteinExistence type="inferred from homology"/>
<keyword evidence="5" id="KW-0597">Phosphoprotein</keyword>
<dbReference type="SUPFAM" id="SSF49764">
    <property type="entry name" value="HSP20-like chaperones"/>
    <property type="match status" value="1"/>
</dbReference>
<keyword evidence="4" id="KW-0963">Cytoplasm</keyword>
<name>F2UIW8_SALR5</name>
<comment type="subcellular location">
    <subcellularLocation>
        <location evidence="1">Cytoplasm</location>
    </subcellularLocation>
</comment>
<accession>F2UIW8</accession>
<evidence type="ECO:0000256" key="4">
    <source>
        <dbReference type="ARBA" id="ARBA00022490"/>
    </source>
</evidence>
<dbReference type="KEGG" id="sre:PTSG_07500"/>
<dbReference type="AlphaFoldDB" id="F2UIW8"/>
<feature type="region of interest" description="Disordered" evidence="7">
    <location>
        <begin position="63"/>
        <end position="185"/>
    </location>
</feature>
<feature type="compositionally biased region" description="Low complexity" evidence="7">
    <location>
        <begin position="119"/>
        <end position="145"/>
    </location>
</feature>
<evidence type="ECO:0000259" key="8">
    <source>
        <dbReference type="PROSITE" id="PS51203"/>
    </source>
</evidence>
<dbReference type="Pfam" id="PF14050">
    <property type="entry name" value="Nudc_N"/>
    <property type="match status" value="1"/>
</dbReference>
<dbReference type="RefSeq" id="XP_004991006.1">
    <property type="nucleotide sequence ID" value="XM_004990949.1"/>
</dbReference>
<dbReference type="FunCoup" id="F2UIW8">
    <property type="interactions" value="1531"/>
</dbReference>
<dbReference type="InterPro" id="IPR025934">
    <property type="entry name" value="NudC_N_dom"/>
</dbReference>
<feature type="compositionally biased region" description="Acidic residues" evidence="7">
    <location>
        <begin position="71"/>
        <end position="84"/>
    </location>
</feature>
<feature type="domain" description="CS" evidence="8">
    <location>
        <begin position="184"/>
        <end position="274"/>
    </location>
</feature>
<dbReference type="OMA" id="NQMEWWS"/>
<evidence type="ECO:0000256" key="5">
    <source>
        <dbReference type="ARBA" id="ARBA00022553"/>
    </source>
</evidence>
<feature type="compositionally biased region" description="Acidic residues" evidence="7">
    <location>
        <begin position="156"/>
        <end position="166"/>
    </location>
</feature>
<evidence type="ECO:0000256" key="2">
    <source>
        <dbReference type="ARBA" id="ARBA00010513"/>
    </source>
</evidence>
<evidence type="ECO:0000256" key="7">
    <source>
        <dbReference type="SAM" id="MobiDB-lite"/>
    </source>
</evidence>
<sequence>MAEERFDGLLLSMAQQMEGGIDQLLDVYFSFLLRKTDFFTGASKEHAKQLVMSKFEKYSKIAEQKKKEKQQEEEDDAEEEEVVLPDDGSKIQELTDEQAAKLEQQLKKKEDKKQHTKKQPATSSSSEAKAADASSAAKKSKSTATPLPNAANPDDLSAEDSGDEDGDGNKQPNGKLRPNTGNGANLPNYSWIQTLQDLEVRVPLKVDFRVKGRDCVVDIKKNSLSIGLKNQPPILSGKLPHPIHPDESTWVLDNNTITVQLEKVNQMEWWPHVVVGEPEINTRKVQPENSKLSDLDDETRGMVEKMMFDQRQKEMGKPTSDEQKKLDILEKIKKANPEMDFSNVKFS</sequence>
<gene>
    <name evidence="9" type="ORF">PTSG_07500</name>
</gene>
<dbReference type="FunFam" id="2.60.40.790:FF:000001">
    <property type="entry name" value="Nuclear migration protein nudC"/>
    <property type="match status" value="1"/>
</dbReference>
<dbReference type="GO" id="GO:0005737">
    <property type="term" value="C:cytoplasm"/>
    <property type="evidence" value="ECO:0007669"/>
    <property type="project" value="UniProtKB-SubCell"/>
</dbReference>
<dbReference type="GO" id="GO:0006457">
    <property type="term" value="P:protein folding"/>
    <property type="evidence" value="ECO:0007669"/>
    <property type="project" value="TreeGrafter"/>
</dbReference>
<dbReference type="PROSITE" id="PS51203">
    <property type="entry name" value="CS"/>
    <property type="match status" value="1"/>
</dbReference>
<dbReference type="GO" id="GO:0051082">
    <property type="term" value="F:unfolded protein binding"/>
    <property type="evidence" value="ECO:0007669"/>
    <property type="project" value="TreeGrafter"/>
</dbReference>
<evidence type="ECO:0000256" key="3">
    <source>
        <dbReference type="ARBA" id="ARBA00017641"/>
    </source>
</evidence>
<dbReference type="STRING" id="946362.F2UIW8"/>
<organism evidence="10">
    <name type="scientific">Salpingoeca rosetta (strain ATCC 50818 / BSB-021)</name>
    <dbReference type="NCBI Taxonomy" id="946362"/>
    <lineage>
        <taxon>Eukaryota</taxon>
        <taxon>Choanoflagellata</taxon>
        <taxon>Craspedida</taxon>
        <taxon>Salpingoecidae</taxon>
        <taxon>Salpingoeca</taxon>
    </lineage>
</organism>
<feature type="compositionally biased region" description="Basic and acidic residues" evidence="7">
    <location>
        <begin position="98"/>
        <end position="113"/>
    </location>
</feature>
<keyword evidence="10" id="KW-1185">Reference proteome</keyword>
<evidence type="ECO:0000313" key="10">
    <source>
        <dbReference type="Proteomes" id="UP000007799"/>
    </source>
</evidence>
<dbReference type="PANTHER" id="PTHR12356:SF3">
    <property type="entry name" value="NUCLEAR MIGRATION PROTEIN NUDC"/>
    <property type="match status" value="1"/>
</dbReference>
<evidence type="ECO:0000256" key="6">
    <source>
        <dbReference type="ARBA" id="ARBA00030427"/>
    </source>
</evidence>
<reference evidence="9" key="1">
    <citation type="submission" date="2009-08" db="EMBL/GenBank/DDBJ databases">
        <title>Annotation of Salpingoeca rosetta.</title>
        <authorList>
            <consortium name="The Broad Institute Genome Sequencing Platform"/>
            <person name="Russ C."/>
            <person name="Cuomo C."/>
            <person name="Burger G."/>
            <person name="Gray M.W."/>
            <person name="Holland P.W.H."/>
            <person name="King N."/>
            <person name="Lang F.B.F."/>
            <person name="Roger A.J."/>
            <person name="Ruiz-Trillo I."/>
            <person name="Young S.K."/>
            <person name="Zeng Q."/>
            <person name="Gargeya S."/>
            <person name="Alvarado L."/>
            <person name="Berlin A."/>
            <person name="Chapman S.B."/>
            <person name="Chen Z."/>
            <person name="Freedman E."/>
            <person name="Gellesch M."/>
            <person name="Goldberg J."/>
            <person name="Griggs A."/>
            <person name="Gujja S."/>
            <person name="Heilman E."/>
            <person name="Heiman D."/>
            <person name="Howarth C."/>
            <person name="Mehta T."/>
            <person name="Neiman D."/>
            <person name="Pearson M."/>
            <person name="Roberts A."/>
            <person name="Saif S."/>
            <person name="Shea T."/>
            <person name="Shenoy N."/>
            <person name="Sisk P."/>
            <person name="Stolte C."/>
            <person name="Sykes S."/>
            <person name="White J."/>
            <person name="Yandava C."/>
            <person name="Haas B."/>
            <person name="Nusbaum C."/>
            <person name="Birren B."/>
        </authorList>
    </citation>
    <scope>NUCLEOTIDE SEQUENCE [LARGE SCALE GENOMIC DNA]</scope>
    <source>
        <strain evidence="9">ATCC 50818</strain>
    </source>
</reference>
<dbReference type="InterPro" id="IPR007052">
    <property type="entry name" value="CS_dom"/>
</dbReference>
<comment type="similarity">
    <text evidence="2">Belongs to the nudC family.</text>
</comment>
<dbReference type="EMBL" id="GL832976">
    <property type="protein sequence ID" value="EGD77167.1"/>
    <property type="molecule type" value="Genomic_DNA"/>
</dbReference>
<dbReference type="InterPro" id="IPR008978">
    <property type="entry name" value="HSP20-like_chaperone"/>
</dbReference>